<comment type="caution">
    <text evidence="5">The sequence shown here is derived from an EMBL/GenBank/DDBJ whole genome shotgun (WGS) entry which is preliminary data.</text>
</comment>
<dbReference type="Gene3D" id="3.40.50.2300">
    <property type="match status" value="2"/>
</dbReference>
<evidence type="ECO:0000313" key="6">
    <source>
        <dbReference type="Proteomes" id="UP000437709"/>
    </source>
</evidence>
<keyword evidence="6" id="KW-1185">Reference proteome</keyword>
<evidence type="ECO:0000313" key="5">
    <source>
        <dbReference type="EMBL" id="MPV35588.1"/>
    </source>
</evidence>
<protein>
    <submittedName>
        <fullName evidence="5">Autoinducer 2 ABC transporter substrate-binding protein LsrB</fullName>
    </submittedName>
</protein>
<dbReference type="GO" id="GO:0030246">
    <property type="term" value="F:carbohydrate binding"/>
    <property type="evidence" value="ECO:0007669"/>
    <property type="project" value="TreeGrafter"/>
</dbReference>
<feature type="signal peptide" evidence="3">
    <location>
        <begin position="1"/>
        <end position="25"/>
    </location>
</feature>
<dbReference type="NCBIfam" id="NF011937">
    <property type="entry name" value="PRK15408.1"/>
    <property type="match status" value="1"/>
</dbReference>
<comment type="subcellular location">
    <subcellularLocation>
        <location evidence="1">Cell envelope</location>
    </subcellularLocation>
</comment>
<dbReference type="PROSITE" id="PS51257">
    <property type="entry name" value="PROKAR_LIPOPROTEIN"/>
    <property type="match status" value="1"/>
</dbReference>
<evidence type="ECO:0000256" key="1">
    <source>
        <dbReference type="ARBA" id="ARBA00004196"/>
    </source>
</evidence>
<dbReference type="PANTHER" id="PTHR30036:SF7">
    <property type="entry name" value="ABC TRANSPORTER PERIPLASMIC-BINDING PROTEIN YPHF"/>
    <property type="match status" value="1"/>
</dbReference>
<feature type="chain" id="PRO_5026862700" evidence="3">
    <location>
        <begin position="26"/>
        <end position="352"/>
    </location>
</feature>
<dbReference type="RefSeq" id="WP_152193485.1">
    <property type="nucleotide sequence ID" value="NZ_VUKD01000001.1"/>
</dbReference>
<dbReference type="InterPro" id="IPR028082">
    <property type="entry name" value="Peripla_BP_I"/>
</dbReference>
<sequence>MKNRLQFAVAGIAVAALALSACSSADGEGDEGATGSGDGAKVAFIPKLTGVGFFEGGGAGAEAAGPDYGLDVQYLGSPEASVAKQVELINSYTQQGYEALIVSSVSPDGLCQSLETAMEQDAVVLTWDSDTNPECRQFYISQGTPDQLGSLLVEMVTENLPADEEAQVAFHYSSPTVTDQNQWAEVAKGIIADDTSWEIVDTIFSENQTELAVQQAEALINANPDLKAIIAPDANALPGTAQALENLGREDIILVGFSTPNVMKGYIENGTLDRFALWDVEQQGALSVAVAAHLLEGNELNVGDTFEAEGFGTLEVQPNSVQGYDYEADGNGIIVMPERTVFTAENIDDFDF</sequence>
<gene>
    <name evidence="5" type="primary">lsrB</name>
    <name evidence="5" type="ORF">GB881_00745</name>
</gene>
<organism evidence="5 6">
    <name type="scientific">Georgenia subflava</name>
    <dbReference type="NCBI Taxonomy" id="1622177"/>
    <lineage>
        <taxon>Bacteria</taxon>
        <taxon>Bacillati</taxon>
        <taxon>Actinomycetota</taxon>
        <taxon>Actinomycetes</taxon>
        <taxon>Micrococcales</taxon>
        <taxon>Bogoriellaceae</taxon>
        <taxon>Georgenia</taxon>
    </lineage>
</organism>
<dbReference type="AlphaFoldDB" id="A0A6N7EF59"/>
<dbReference type="Proteomes" id="UP000437709">
    <property type="component" value="Unassembled WGS sequence"/>
</dbReference>
<dbReference type="GO" id="GO:0030288">
    <property type="term" value="C:outer membrane-bounded periplasmic space"/>
    <property type="evidence" value="ECO:0007669"/>
    <property type="project" value="TreeGrafter"/>
</dbReference>
<evidence type="ECO:0000256" key="2">
    <source>
        <dbReference type="ARBA" id="ARBA00007639"/>
    </source>
</evidence>
<dbReference type="EMBL" id="WHPC01000001">
    <property type="protein sequence ID" value="MPV35588.1"/>
    <property type="molecule type" value="Genomic_DNA"/>
</dbReference>
<dbReference type="SUPFAM" id="SSF53822">
    <property type="entry name" value="Periplasmic binding protein-like I"/>
    <property type="match status" value="1"/>
</dbReference>
<dbReference type="InterPro" id="IPR050555">
    <property type="entry name" value="Bact_Solute-Bind_Prot2"/>
</dbReference>
<proteinExistence type="inferred from homology"/>
<evidence type="ECO:0000259" key="4">
    <source>
        <dbReference type="Pfam" id="PF13407"/>
    </source>
</evidence>
<comment type="similarity">
    <text evidence="2">Belongs to the bacterial solute-binding protein 2 family.</text>
</comment>
<name>A0A6N7EF59_9MICO</name>
<dbReference type="PANTHER" id="PTHR30036">
    <property type="entry name" value="D-XYLOSE-BINDING PERIPLASMIC PROTEIN"/>
    <property type="match status" value="1"/>
</dbReference>
<dbReference type="OrthoDB" id="9781890at2"/>
<keyword evidence="3" id="KW-0732">Signal</keyword>
<reference evidence="5 6" key="1">
    <citation type="submission" date="2019-10" db="EMBL/GenBank/DDBJ databases">
        <title>Georgenia wutianyii sp. nov. and Georgenia yuyongxinii sp. nov. isolated from plateau pika (Ochotona curzoniae) in the Qinghai-Tibet plateau of China.</title>
        <authorList>
            <person name="Tian Z."/>
        </authorList>
    </citation>
    <scope>NUCLEOTIDE SEQUENCE [LARGE SCALE GENOMIC DNA]</scope>
    <source>
        <strain evidence="5 6">JCM 19765</strain>
    </source>
</reference>
<accession>A0A6N7EF59</accession>
<feature type="domain" description="Periplasmic binding protein" evidence="4">
    <location>
        <begin position="42"/>
        <end position="299"/>
    </location>
</feature>
<evidence type="ECO:0000256" key="3">
    <source>
        <dbReference type="SAM" id="SignalP"/>
    </source>
</evidence>
<dbReference type="InterPro" id="IPR025997">
    <property type="entry name" value="SBP_2_dom"/>
</dbReference>
<dbReference type="Pfam" id="PF13407">
    <property type="entry name" value="Peripla_BP_4"/>
    <property type="match status" value="1"/>
</dbReference>